<name>A0A917YMT8_9RHOB</name>
<keyword evidence="4" id="KW-0067">ATP-binding</keyword>
<evidence type="ECO:0000256" key="1">
    <source>
        <dbReference type="ARBA" id="ARBA00022679"/>
    </source>
</evidence>
<dbReference type="SUPFAM" id="SSF56112">
    <property type="entry name" value="Protein kinase-like (PK-like)"/>
    <property type="match status" value="1"/>
</dbReference>
<dbReference type="EMBL" id="BMLP01000010">
    <property type="protein sequence ID" value="GGO37998.1"/>
    <property type="molecule type" value="Genomic_DNA"/>
</dbReference>
<evidence type="ECO:0000259" key="6">
    <source>
        <dbReference type="PROSITE" id="PS50011"/>
    </source>
</evidence>
<gene>
    <name evidence="7" type="ORF">GCM10010991_34630</name>
</gene>
<dbReference type="PANTHER" id="PTHR43289:SF6">
    <property type="entry name" value="SERINE_THREONINE-PROTEIN KINASE NEKL-3"/>
    <property type="match status" value="1"/>
</dbReference>
<dbReference type="InterPro" id="IPR000719">
    <property type="entry name" value="Prot_kinase_dom"/>
</dbReference>
<keyword evidence="1" id="KW-0808">Transferase</keyword>
<keyword evidence="8" id="KW-1185">Reference proteome</keyword>
<dbReference type="Gene3D" id="1.10.510.10">
    <property type="entry name" value="Transferase(Phosphotransferase) domain 1"/>
    <property type="match status" value="1"/>
</dbReference>
<dbReference type="InterPro" id="IPR011009">
    <property type="entry name" value="Kinase-like_dom_sf"/>
</dbReference>
<organism evidence="7 8">
    <name type="scientific">Gemmobacter aquaticus</name>
    <dbReference type="NCBI Taxonomy" id="490185"/>
    <lineage>
        <taxon>Bacteria</taxon>
        <taxon>Pseudomonadati</taxon>
        <taxon>Pseudomonadota</taxon>
        <taxon>Alphaproteobacteria</taxon>
        <taxon>Rhodobacterales</taxon>
        <taxon>Paracoccaceae</taxon>
        <taxon>Gemmobacter</taxon>
    </lineage>
</organism>
<proteinExistence type="predicted"/>
<dbReference type="AlphaFoldDB" id="A0A917YMT8"/>
<dbReference type="GO" id="GO:0005524">
    <property type="term" value="F:ATP binding"/>
    <property type="evidence" value="ECO:0007669"/>
    <property type="project" value="UniProtKB-KW"/>
</dbReference>
<evidence type="ECO:0000256" key="2">
    <source>
        <dbReference type="ARBA" id="ARBA00022741"/>
    </source>
</evidence>
<dbReference type="CDD" id="cd14014">
    <property type="entry name" value="STKc_PknB_like"/>
    <property type="match status" value="1"/>
</dbReference>
<dbReference type="Gene3D" id="3.30.200.20">
    <property type="entry name" value="Phosphorylase Kinase, domain 1"/>
    <property type="match status" value="1"/>
</dbReference>
<feature type="domain" description="Protein kinase" evidence="6">
    <location>
        <begin position="31"/>
        <end position="324"/>
    </location>
</feature>
<evidence type="ECO:0000313" key="8">
    <source>
        <dbReference type="Proteomes" id="UP000598196"/>
    </source>
</evidence>
<evidence type="ECO:0000313" key="7">
    <source>
        <dbReference type="EMBL" id="GGO37998.1"/>
    </source>
</evidence>
<evidence type="ECO:0000256" key="3">
    <source>
        <dbReference type="ARBA" id="ARBA00022777"/>
    </source>
</evidence>
<dbReference type="Proteomes" id="UP000598196">
    <property type="component" value="Unassembled WGS sequence"/>
</dbReference>
<dbReference type="Pfam" id="PF00069">
    <property type="entry name" value="Pkinase"/>
    <property type="match status" value="1"/>
</dbReference>
<dbReference type="InterPro" id="IPR008266">
    <property type="entry name" value="Tyr_kinase_AS"/>
</dbReference>
<sequence length="705" mass="73503">MVQAGYTEDADMFGQALDELPPGTPLLHGQYTIARFINSGGFGITYLAKDSLDRDVVIKECYVDAFCRRTRTIVSARSRAHQNEMKSIIRHFIQEARSLSKLRHPNIVGVHQVFEDNDTAYMAIDFVNGRDLADIIDDPATSLPPGQVVMMTRKLLSAVGYVHEHGLLHRDISPDNILLNAEGEPVLIDFGAAREHVPESGRKHSALRVVKDGYSPQEFYIAGSEQGPWSDLYALAATLYHLIKGEAPVNGQERLAAIADQRPDPYAPLTGKIEGYPAGFLEAIDQAMNTKPSRRLQSAAEWLDMIDGKAAPAPEKVVAFAPLIDHEEPVAAPTQGKGRGKLAGILAVAAVAVAGGVGYVMLGSGDVPPVPGQNAKVVAVAPAAPAPKPASTAPAVAPALTEPPAVPKPAAVAVPAEPKAASGTPEAAPASAAKTETAAAAAPTALPELAATPVALPAGTPAPAAPVAAVEPTPVPVAEPAPPKAPEAVAETAPVVSLPAPPLGPVLEQQITLALWDIALPFDYVETTEDSATVAMISAVHSGIDQAVVGRWLAEGVEIDAVNGTALSPEEPFSTQILNAMKIDPDGYTRVGVRYKAPGAAMPELGLLAVPVVQRLGLADGTMLEARRDGAGTALVVTDAAPSETGLRTGDVLRSEADTGIMIEGSETLEEVLNSLVAKNIGTARFEVTRDGAPAIATYSLARRG</sequence>
<accession>A0A917YMT8</accession>
<dbReference type="PANTHER" id="PTHR43289">
    <property type="entry name" value="MITOGEN-ACTIVATED PROTEIN KINASE KINASE KINASE 20-RELATED"/>
    <property type="match status" value="1"/>
</dbReference>
<evidence type="ECO:0000256" key="5">
    <source>
        <dbReference type="SAM" id="MobiDB-lite"/>
    </source>
</evidence>
<dbReference type="GO" id="GO:0004674">
    <property type="term" value="F:protein serine/threonine kinase activity"/>
    <property type="evidence" value="ECO:0007669"/>
    <property type="project" value="TreeGrafter"/>
</dbReference>
<keyword evidence="2" id="KW-0547">Nucleotide-binding</keyword>
<protein>
    <recommendedName>
        <fullName evidence="6">Protein kinase domain-containing protein</fullName>
    </recommendedName>
</protein>
<dbReference type="RefSeq" id="WP_146284168.1">
    <property type="nucleotide sequence ID" value="NZ_BMLP01000010.1"/>
</dbReference>
<feature type="region of interest" description="Disordered" evidence="5">
    <location>
        <begin position="416"/>
        <end position="436"/>
    </location>
</feature>
<dbReference type="OrthoDB" id="9801841at2"/>
<comment type="caution">
    <text evidence="7">The sequence shown here is derived from an EMBL/GenBank/DDBJ whole genome shotgun (WGS) entry which is preliminary data.</text>
</comment>
<dbReference type="PROSITE" id="PS00109">
    <property type="entry name" value="PROTEIN_KINASE_TYR"/>
    <property type="match status" value="1"/>
</dbReference>
<dbReference type="PROSITE" id="PS50011">
    <property type="entry name" value="PROTEIN_KINASE_DOM"/>
    <property type="match status" value="1"/>
</dbReference>
<evidence type="ECO:0000256" key="4">
    <source>
        <dbReference type="ARBA" id="ARBA00022840"/>
    </source>
</evidence>
<reference evidence="7 8" key="1">
    <citation type="journal article" date="2014" name="Int. J. Syst. Evol. Microbiol.">
        <title>Complete genome sequence of Corynebacterium casei LMG S-19264T (=DSM 44701T), isolated from a smear-ripened cheese.</title>
        <authorList>
            <consortium name="US DOE Joint Genome Institute (JGI-PGF)"/>
            <person name="Walter F."/>
            <person name="Albersmeier A."/>
            <person name="Kalinowski J."/>
            <person name="Ruckert C."/>
        </authorList>
    </citation>
    <scope>NUCLEOTIDE SEQUENCE [LARGE SCALE GENOMIC DNA]</scope>
    <source>
        <strain evidence="7 8">CGMCC 1.7029</strain>
    </source>
</reference>
<keyword evidence="3" id="KW-0418">Kinase</keyword>